<proteinExistence type="predicted"/>
<dbReference type="PANTHER" id="PTHR23514:SF13">
    <property type="entry name" value="INNER MEMBRANE PROTEIN YBJJ"/>
    <property type="match status" value="1"/>
</dbReference>
<dbReference type="InterPro" id="IPR020846">
    <property type="entry name" value="MFS_dom"/>
</dbReference>
<evidence type="ECO:0000256" key="5">
    <source>
        <dbReference type="SAM" id="Phobius"/>
    </source>
</evidence>
<dbReference type="CDD" id="cd17393">
    <property type="entry name" value="MFS_MosC_like"/>
    <property type="match status" value="1"/>
</dbReference>
<feature type="transmembrane region" description="Helical" evidence="5">
    <location>
        <begin position="309"/>
        <end position="330"/>
    </location>
</feature>
<evidence type="ECO:0000256" key="1">
    <source>
        <dbReference type="ARBA" id="ARBA00004651"/>
    </source>
</evidence>
<protein>
    <submittedName>
        <fullName evidence="7">MFS transporter</fullName>
    </submittedName>
</protein>
<dbReference type="InterPro" id="IPR051788">
    <property type="entry name" value="MFS_Transporter"/>
</dbReference>
<dbReference type="InterPro" id="IPR036259">
    <property type="entry name" value="MFS_trans_sf"/>
</dbReference>
<dbReference type="PANTHER" id="PTHR23514">
    <property type="entry name" value="BYPASS OF STOP CODON PROTEIN 6"/>
    <property type="match status" value="1"/>
</dbReference>
<evidence type="ECO:0000259" key="6">
    <source>
        <dbReference type="PROSITE" id="PS50850"/>
    </source>
</evidence>
<evidence type="ECO:0000256" key="2">
    <source>
        <dbReference type="ARBA" id="ARBA00022692"/>
    </source>
</evidence>
<sequence length="400" mass="40777">MTSRIPPDVKAARAAVNAMFFTNGAIVANLMPRYPEIKDALGLGNTVYGFAVAAMPVGAIVAGLAAAWFIRRFTSARVATCGTMLASLLVVAAGVAPSLALFAGALFAVGAADAIIDVAQNAHGLRVQRRYGQSIINSFHAFWSMGAVAGGLMAAGAIALRLPLAVHLPISAVIFTVVAVLAQRNALPGHDGDERAVADPAEVADKVRRGVSPRTIAVLAALSLICIAGSVVEDLGSSWATLYLQTLGTPGALAAFGFVSLVGAQFVGRILGDRMVDRWGERGVARFGGLLIAVGMGLALAWPSVPGTVLGFAAAGFGCATFVPAAMHAADNLPGLRAGTGLTIVSWLLRVGFLVSPPIVGAVADNVSLRMGLLIVPVAGLLVVFLASVLQGRRAATAGQ</sequence>
<organism evidence="7 8">
    <name type="scientific">Tessaracoccus lubricantis</name>
    <dbReference type="NCBI Taxonomy" id="545543"/>
    <lineage>
        <taxon>Bacteria</taxon>
        <taxon>Bacillati</taxon>
        <taxon>Actinomycetota</taxon>
        <taxon>Actinomycetes</taxon>
        <taxon>Propionibacteriales</taxon>
        <taxon>Propionibacteriaceae</taxon>
        <taxon>Tessaracoccus</taxon>
    </lineage>
</organism>
<feature type="transmembrane region" description="Helical" evidence="5">
    <location>
        <begin position="252"/>
        <end position="272"/>
    </location>
</feature>
<feature type="transmembrane region" description="Helical" evidence="5">
    <location>
        <begin position="342"/>
        <end position="363"/>
    </location>
</feature>
<keyword evidence="4 5" id="KW-0472">Membrane</keyword>
<feature type="transmembrane region" description="Helical" evidence="5">
    <location>
        <begin position="164"/>
        <end position="182"/>
    </location>
</feature>
<feature type="transmembrane region" description="Helical" evidence="5">
    <location>
        <begin position="139"/>
        <end position="158"/>
    </location>
</feature>
<accession>A0ABP9F9U6</accession>
<comment type="subcellular location">
    <subcellularLocation>
        <location evidence="1">Cell membrane</location>
        <topology evidence="1">Multi-pass membrane protein</topology>
    </subcellularLocation>
</comment>
<feature type="transmembrane region" description="Helical" evidence="5">
    <location>
        <begin position="369"/>
        <end position="390"/>
    </location>
</feature>
<dbReference type="PROSITE" id="PS50850">
    <property type="entry name" value="MFS"/>
    <property type="match status" value="1"/>
</dbReference>
<feature type="transmembrane region" description="Helical" evidence="5">
    <location>
        <begin position="215"/>
        <end position="232"/>
    </location>
</feature>
<dbReference type="Gene3D" id="1.20.1250.20">
    <property type="entry name" value="MFS general substrate transporter like domains"/>
    <property type="match status" value="2"/>
</dbReference>
<reference evidence="8" key="1">
    <citation type="journal article" date="2019" name="Int. J. Syst. Evol. Microbiol.">
        <title>The Global Catalogue of Microorganisms (GCM) 10K type strain sequencing project: providing services to taxonomists for standard genome sequencing and annotation.</title>
        <authorList>
            <consortium name="The Broad Institute Genomics Platform"/>
            <consortium name="The Broad Institute Genome Sequencing Center for Infectious Disease"/>
            <person name="Wu L."/>
            <person name="Ma J."/>
        </authorList>
    </citation>
    <scope>NUCLEOTIDE SEQUENCE [LARGE SCALE GENOMIC DNA]</scope>
    <source>
        <strain evidence="8">JCM 19125</strain>
    </source>
</reference>
<comment type="caution">
    <text evidence="7">The sequence shown here is derived from an EMBL/GenBank/DDBJ whole genome shotgun (WGS) entry which is preliminary data.</text>
</comment>
<feature type="domain" description="Major facilitator superfamily (MFS) profile" evidence="6">
    <location>
        <begin position="214"/>
        <end position="400"/>
    </location>
</feature>
<keyword evidence="8" id="KW-1185">Reference proteome</keyword>
<name>A0ABP9F9U6_9ACTN</name>
<feature type="transmembrane region" description="Helical" evidence="5">
    <location>
        <begin position="284"/>
        <end position="303"/>
    </location>
</feature>
<gene>
    <name evidence="7" type="ORF">GCM10025789_14080</name>
</gene>
<evidence type="ECO:0000313" key="7">
    <source>
        <dbReference type="EMBL" id="GAA4897376.1"/>
    </source>
</evidence>
<evidence type="ECO:0000256" key="4">
    <source>
        <dbReference type="ARBA" id="ARBA00023136"/>
    </source>
</evidence>
<dbReference type="RefSeq" id="WP_345581036.1">
    <property type="nucleotide sequence ID" value="NZ_BAABLV010000020.1"/>
</dbReference>
<dbReference type="Pfam" id="PF07690">
    <property type="entry name" value="MFS_1"/>
    <property type="match status" value="1"/>
</dbReference>
<dbReference type="SUPFAM" id="SSF103473">
    <property type="entry name" value="MFS general substrate transporter"/>
    <property type="match status" value="1"/>
</dbReference>
<keyword evidence="3 5" id="KW-1133">Transmembrane helix</keyword>
<dbReference type="InterPro" id="IPR011701">
    <property type="entry name" value="MFS"/>
</dbReference>
<evidence type="ECO:0000256" key="3">
    <source>
        <dbReference type="ARBA" id="ARBA00022989"/>
    </source>
</evidence>
<dbReference type="Proteomes" id="UP001501521">
    <property type="component" value="Unassembled WGS sequence"/>
</dbReference>
<dbReference type="EMBL" id="BAABLV010000020">
    <property type="protein sequence ID" value="GAA4897376.1"/>
    <property type="molecule type" value="Genomic_DNA"/>
</dbReference>
<feature type="transmembrane region" description="Helical" evidence="5">
    <location>
        <begin position="47"/>
        <end position="69"/>
    </location>
</feature>
<evidence type="ECO:0000313" key="8">
    <source>
        <dbReference type="Proteomes" id="UP001501521"/>
    </source>
</evidence>
<keyword evidence="2 5" id="KW-0812">Transmembrane</keyword>